<evidence type="ECO:0000313" key="7">
    <source>
        <dbReference type="EMBL" id="MBK1896142.1"/>
    </source>
</evidence>
<keyword evidence="2" id="KW-0238">DNA-binding</keyword>
<dbReference type="RefSeq" id="WP_200245553.1">
    <property type="nucleotide sequence ID" value="NZ_JAENHK010000010.1"/>
</dbReference>
<proteinExistence type="predicted"/>
<keyword evidence="4" id="KW-1133">Transmembrane helix</keyword>
<sequence>MKILFSLVLLFSNLIFAQKGINRLQEFNYEQLKKKFFDNYDQDKTTESIVIAKYYLQKAKQENNKDHIAEGYILMHINVSFQDALKYLDSLSIITKNSKGNVFPAKLYLLKGNVYYKYDNLKSALDNYILGLKYAKLQNNKDQIAYADMNIAYLNTYIGKNKDAIKIFRHYLYNTNYLSEFDYQQLHISLTNSYIELSEIDSANILIKEGLKEAIVNKNKYSQSQYLYLSGNYNIKIKNYKRAVEDLKIAESYFSSIHDINVNSVLYSLGKAYDGLNQKDKTIQNFTKLDSLVVKTNNTFPELKEVYTYLIDYFKKKNNTEKQLYYIDRFLKVNQKLDEQFKYLSVELPKKYDAPNLLQEKQNIIDGLKRKKIFSYTGLIALTLLLIILSFLFYKSKKAEKKHKKIAQNLIYSIENRPREQKNNEKESILEEIVEIELEEKIVKNISDNVKLIIIKELENFENKKLFLKKGITLSSLAKSINTNTTYLSDIINNTKAKNFTTYINDLRIDYALERLVEDKKFRSYKLPIIAEELGYNNVQAFSVVFKKKTGTTPSIYIKEIEISLQ</sequence>
<organism evidence="7 8">
    <name type="scientific">Chryseobacterium paridis</name>
    <dbReference type="NCBI Taxonomy" id="2800328"/>
    <lineage>
        <taxon>Bacteria</taxon>
        <taxon>Pseudomonadati</taxon>
        <taxon>Bacteroidota</taxon>
        <taxon>Flavobacteriia</taxon>
        <taxon>Flavobacteriales</taxon>
        <taxon>Weeksellaceae</taxon>
        <taxon>Chryseobacterium group</taxon>
        <taxon>Chryseobacterium</taxon>
    </lineage>
</organism>
<gene>
    <name evidence="7" type="ORF">JHL15_10295</name>
</gene>
<dbReference type="Gene3D" id="1.10.10.60">
    <property type="entry name" value="Homeodomain-like"/>
    <property type="match status" value="2"/>
</dbReference>
<evidence type="ECO:0000256" key="4">
    <source>
        <dbReference type="SAM" id="Phobius"/>
    </source>
</evidence>
<dbReference type="SUPFAM" id="SSF48452">
    <property type="entry name" value="TPR-like"/>
    <property type="match status" value="2"/>
</dbReference>
<dbReference type="InterPro" id="IPR018060">
    <property type="entry name" value="HTH_AraC"/>
</dbReference>
<dbReference type="InterPro" id="IPR011990">
    <property type="entry name" value="TPR-like_helical_dom_sf"/>
</dbReference>
<dbReference type="SUPFAM" id="SSF46689">
    <property type="entry name" value="Homeodomain-like"/>
    <property type="match status" value="1"/>
</dbReference>
<dbReference type="SMART" id="SM00342">
    <property type="entry name" value="HTH_ARAC"/>
    <property type="match status" value="1"/>
</dbReference>
<evidence type="ECO:0000256" key="5">
    <source>
        <dbReference type="SAM" id="SignalP"/>
    </source>
</evidence>
<dbReference type="PANTHER" id="PTHR43280">
    <property type="entry name" value="ARAC-FAMILY TRANSCRIPTIONAL REGULATOR"/>
    <property type="match status" value="1"/>
</dbReference>
<protein>
    <submittedName>
        <fullName evidence="7">Helix-turn-helix transcriptional regulator</fullName>
    </submittedName>
</protein>
<evidence type="ECO:0000313" key="8">
    <source>
        <dbReference type="Proteomes" id="UP000628669"/>
    </source>
</evidence>
<evidence type="ECO:0000259" key="6">
    <source>
        <dbReference type="PROSITE" id="PS01124"/>
    </source>
</evidence>
<keyword evidence="1" id="KW-0805">Transcription regulation</keyword>
<dbReference type="EMBL" id="JAENHK010000010">
    <property type="protein sequence ID" value="MBK1896142.1"/>
    <property type="molecule type" value="Genomic_DNA"/>
</dbReference>
<keyword evidence="4" id="KW-0472">Membrane</keyword>
<keyword evidence="5" id="KW-0732">Signal</keyword>
<keyword evidence="4" id="KW-0812">Transmembrane</keyword>
<evidence type="ECO:0000256" key="1">
    <source>
        <dbReference type="ARBA" id="ARBA00023015"/>
    </source>
</evidence>
<dbReference type="InterPro" id="IPR009057">
    <property type="entry name" value="Homeodomain-like_sf"/>
</dbReference>
<evidence type="ECO:0000256" key="3">
    <source>
        <dbReference type="ARBA" id="ARBA00023163"/>
    </source>
</evidence>
<feature type="signal peptide" evidence="5">
    <location>
        <begin position="1"/>
        <end position="17"/>
    </location>
</feature>
<feature type="domain" description="HTH araC/xylS-type" evidence="6">
    <location>
        <begin position="448"/>
        <end position="560"/>
    </location>
</feature>
<dbReference type="Gene3D" id="1.25.40.10">
    <property type="entry name" value="Tetratricopeptide repeat domain"/>
    <property type="match status" value="1"/>
</dbReference>
<dbReference type="PANTHER" id="PTHR43280:SF34">
    <property type="entry name" value="ARAC-FAMILY TRANSCRIPTIONAL REGULATOR"/>
    <property type="match status" value="1"/>
</dbReference>
<comment type="caution">
    <text evidence="7">The sequence shown here is derived from an EMBL/GenBank/DDBJ whole genome shotgun (WGS) entry which is preliminary data.</text>
</comment>
<evidence type="ECO:0000256" key="2">
    <source>
        <dbReference type="ARBA" id="ARBA00023125"/>
    </source>
</evidence>
<keyword evidence="3" id="KW-0804">Transcription</keyword>
<accession>A0ABS1FUP7</accession>
<dbReference type="Proteomes" id="UP000628669">
    <property type="component" value="Unassembled WGS sequence"/>
</dbReference>
<name>A0ABS1FUP7_9FLAO</name>
<dbReference type="Pfam" id="PF12833">
    <property type="entry name" value="HTH_18"/>
    <property type="match status" value="1"/>
</dbReference>
<reference evidence="8" key="1">
    <citation type="submission" date="2021-01" db="EMBL/GenBank/DDBJ databases">
        <title>Genome public.</title>
        <authorList>
            <person name="Liu C."/>
            <person name="Sun Q."/>
        </authorList>
    </citation>
    <scope>NUCLEOTIDE SEQUENCE [LARGE SCALE GENOMIC DNA]</scope>
    <source>
        <strain evidence="8">YIM B02567</strain>
    </source>
</reference>
<keyword evidence="8" id="KW-1185">Reference proteome</keyword>
<feature type="chain" id="PRO_5046308544" evidence="5">
    <location>
        <begin position="18"/>
        <end position="566"/>
    </location>
</feature>
<dbReference type="PROSITE" id="PS01124">
    <property type="entry name" value="HTH_ARAC_FAMILY_2"/>
    <property type="match status" value="1"/>
</dbReference>
<feature type="transmembrane region" description="Helical" evidence="4">
    <location>
        <begin position="373"/>
        <end position="394"/>
    </location>
</feature>